<keyword evidence="1" id="KW-1133">Transmembrane helix</keyword>
<evidence type="ECO:0000313" key="2">
    <source>
        <dbReference type="EMBL" id="OSX68251.1"/>
    </source>
</evidence>
<proteinExistence type="predicted"/>
<feature type="transmembrane region" description="Helical" evidence="1">
    <location>
        <begin position="25"/>
        <end position="42"/>
    </location>
</feature>
<feature type="transmembrane region" description="Helical" evidence="1">
    <location>
        <begin position="48"/>
        <end position="67"/>
    </location>
</feature>
<accession>A0A1X6NI04</accession>
<organism evidence="2 3">
    <name type="scientific">Porphyra umbilicalis</name>
    <name type="common">Purple laver</name>
    <name type="synonym">Red alga</name>
    <dbReference type="NCBI Taxonomy" id="2786"/>
    <lineage>
        <taxon>Eukaryota</taxon>
        <taxon>Rhodophyta</taxon>
        <taxon>Bangiophyceae</taxon>
        <taxon>Bangiales</taxon>
        <taxon>Bangiaceae</taxon>
        <taxon>Porphyra</taxon>
    </lineage>
</organism>
<evidence type="ECO:0000256" key="1">
    <source>
        <dbReference type="SAM" id="Phobius"/>
    </source>
</evidence>
<dbReference type="Proteomes" id="UP000218209">
    <property type="component" value="Unassembled WGS sequence"/>
</dbReference>
<evidence type="ECO:0000313" key="3">
    <source>
        <dbReference type="Proteomes" id="UP000218209"/>
    </source>
</evidence>
<reference evidence="2 3" key="1">
    <citation type="submission" date="2017-03" db="EMBL/GenBank/DDBJ databases">
        <title>WGS assembly of Porphyra umbilicalis.</title>
        <authorList>
            <person name="Brawley S.H."/>
            <person name="Blouin N.A."/>
            <person name="Ficko-Blean E."/>
            <person name="Wheeler G.L."/>
            <person name="Lohr M."/>
            <person name="Goodson H.V."/>
            <person name="Jenkins J.W."/>
            <person name="Blaby-Haas C.E."/>
            <person name="Helliwell K.E."/>
            <person name="Chan C."/>
            <person name="Marriage T."/>
            <person name="Bhattacharya D."/>
            <person name="Klein A.S."/>
            <person name="Badis Y."/>
            <person name="Brodie J."/>
            <person name="Cao Y."/>
            <person name="Collen J."/>
            <person name="Dittami S.M."/>
            <person name="Gachon C.M."/>
            <person name="Green B.R."/>
            <person name="Karpowicz S."/>
            <person name="Kim J.W."/>
            <person name="Kudahl U."/>
            <person name="Lin S."/>
            <person name="Michel G."/>
            <person name="Mittag M."/>
            <person name="Olson B.J."/>
            <person name="Pangilinan J."/>
            <person name="Peng Y."/>
            <person name="Qiu H."/>
            <person name="Shu S."/>
            <person name="Singer J.T."/>
            <person name="Smith A.G."/>
            <person name="Sprecher B.N."/>
            <person name="Wagner V."/>
            <person name="Wang W."/>
            <person name="Wang Z.-Y."/>
            <person name="Yan J."/>
            <person name="Yarish C."/>
            <person name="Zoeuner-Riek S."/>
            <person name="Zhuang Y."/>
            <person name="Zou Y."/>
            <person name="Lindquist E.A."/>
            <person name="Grimwood J."/>
            <person name="Barry K."/>
            <person name="Rokhsar D.S."/>
            <person name="Schmutz J."/>
            <person name="Stiller J.W."/>
            <person name="Grossman A.R."/>
            <person name="Prochnik S.E."/>
        </authorList>
    </citation>
    <scope>NUCLEOTIDE SEQUENCE [LARGE SCALE GENOMIC DNA]</scope>
    <source>
        <strain evidence="2">4086291</strain>
    </source>
</reference>
<feature type="transmembrane region" description="Helical" evidence="1">
    <location>
        <begin position="79"/>
        <end position="99"/>
    </location>
</feature>
<name>A0A1X6NI04_PORUM</name>
<feature type="non-terminal residue" evidence="2">
    <location>
        <position position="199"/>
    </location>
</feature>
<keyword evidence="1" id="KW-0472">Membrane</keyword>
<sequence>MIVGAVAGAVWYLAARLASSGDPHGVLLFVLSGPLLLLFAALRSDGGVAGVAIPMELTLGTLIIGNLSRDTRPTLVDIGWTTANIGFAFGLAVAVNAALAPDRAMDAGLTLLSASLVQIGAGVSTAASSLLHRPGGAGGGAAAAGQAPTVAGAADGGGGGKGGSGPASGVGGGAGVLAGVPTKPAAGVPLYALDDWSDL</sequence>
<keyword evidence="1" id="KW-0812">Transmembrane</keyword>
<protein>
    <submittedName>
        <fullName evidence="2">Uncharacterized protein</fullName>
    </submittedName>
</protein>
<dbReference type="AlphaFoldDB" id="A0A1X6NI04"/>
<keyword evidence="3" id="KW-1185">Reference proteome</keyword>
<gene>
    <name evidence="2" type="ORF">BU14_3139s0001</name>
</gene>
<dbReference type="EMBL" id="KV920839">
    <property type="protein sequence ID" value="OSX68251.1"/>
    <property type="molecule type" value="Genomic_DNA"/>
</dbReference>